<dbReference type="EMBL" id="BHZD01000001">
    <property type="protein sequence ID" value="GCD42056.1"/>
    <property type="molecule type" value="Genomic_DNA"/>
</dbReference>
<proteinExistence type="predicted"/>
<keyword evidence="1" id="KW-1133">Transmembrane helix</keyword>
<accession>A0A401VYC2</accession>
<dbReference type="InterPro" id="IPR007403">
    <property type="entry name" value="DUF456"/>
</dbReference>
<evidence type="ECO:0000313" key="3">
    <source>
        <dbReference type="Proteomes" id="UP000286746"/>
    </source>
</evidence>
<evidence type="ECO:0000313" key="2">
    <source>
        <dbReference type="EMBL" id="GCD42056.1"/>
    </source>
</evidence>
<organism evidence="2 3">
    <name type="scientific">Streptomyces paromomycinus</name>
    <name type="common">Streptomyces rimosus subsp. paromomycinus</name>
    <dbReference type="NCBI Taxonomy" id="92743"/>
    <lineage>
        <taxon>Bacteria</taxon>
        <taxon>Bacillati</taxon>
        <taxon>Actinomycetota</taxon>
        <taxon>Actinomycetes</taxon>
        <taxon>Kitasatosporales</taxon>
        <taxon>Streptomycetaceae</taxon>
        <taxon>Streptomyces</taxon>
    </lineage>
</organism>
<gene>
    <name evidence="2" type="ORF">GKJPGBOP_01714</name>
</gene>
<feature type="transmembrane region" description="Helical" evidence="1">
    <location>
        <begin position="134"/>
        <end position="159"/>
    </location>
</feature>
<protein>
    <submittedName>
        <fullName evidence="2">Membrane protein</fullName>
    </submittedName>
</protein>
<name>A0A401VYC2_STREY</name>
<keyword evidence="3" id="KW-1185">Reference proteome</keyword>
<dbReference type="Proteomes" id="UP000286746">
    <property type="component" value="Unassembled WGS sequence"/>
</dbReference>
<feature type="transmembrane region" description="Helical" evidence="1">
    <location>
        <begin position="46"/>
        <end position="64"/>
    </location>
</feature>
<evidence type="ECO:0000256" key="1">
    <source>
        <dbReference type="SAM" id="Phobius"/>
    </source>
</evidence>
<dbReference type="AlphaFoldDB" id="A0A401VYC2"/>
<sequence length="160" mass="16768">MGVWQLLAVGLVFLLGLLGVLVPGVPGPPIVWAGVLWWAMTEQTALAWYVLFGASAVLLIDQVLKWLLPPRDPRAAGAPYRTLFLAGVAGIAGFFLVPVVGAVLGSVGVLYLLERQRLGSHGDAWAATRTAMRSIGLAVLTELLACLLVVGAWTGAVIAS</sequence>
<dbReference type="Pfam" id="PF04306">
    <property type="entry name" value="DUF456"/>
    <property type="match status" value="1"/>
</dbReference>
<comment type="caution">
    <text evidence="2">The sequence shown here is derived from an EMBL/GenBank/DDBJ whole genome shotgun (WGS) entry which is preliminary data.</text>
</comment>
<feature type="transmembrane region" description="Helical" evidence="1">
    <location>
        <begin position="84"/>
        <end position="113"/>
    </location>
</feature>
<feature type="transmembrane region" description="Helical" evidence="1">
    <location>
        <begin position="6"/>
        <end position="39"/>
    </location>
</feature>
<reference evidence="2 3" key="1">
    <citation type="submission" date="2018-11" db="EMBL/GenBank/DDBJ databases">
        <title>Whole genome sequence of Streptomyces paromomycinus NBRC 15454(T).</title>
        <authorList>
            <person name="Komaki H."/>
            <person name="Tamura T."/>
        </authorList>
    </citation>
    <scope>NUCLEOTIDE SEQUENCE [LARGE SCALE GENOMIC DNA]</scope>
    <source>
        <strain evidence="2 3">NBRC 15454</strain>
    </source>
</reference>
<keyword evidence="1" id="KW-0812">Transmembrane</keyword>
<keyword evidence="1" id="KW-0472">Membrane</keyword>